<accession>A0ACB0YRI8</accession>
<proteinExistence type="predicted"/>
<protein>
    <submittedName>
        <fullName evidence="1">Uncharacterized protein</fullName>
    </submittedName>
</protein>
<name>A0ACB0YRI8_MELEN</name>
<evidence type="ECO:0000313" key="1">
    <source>
        <dbReference type="EMBL" id="CAK5059408.1"/>
    </source>
</evidence>
<sequence>MLGPQGPEGDKGEHGINGKNGEDGEPGQGGDEGEPGADAEYCPCPNRNSPLFNAVKKESAKKVENTAVERKGGDGQQLRTQTLSSSQQYKRRFHKQ</sequence>
<dbReference type="EMBL" id="CAVMJV010000017">
    <property type="protein sequence ID" value="CAK5059408.1"/>
    <property type="molecule type" value="Genomic_DNA"/>
</dbReference>
<comment type="caution">
    <text evidence="1">The sequence shown here is derived from an EMBL/GenBank/DDBJ whole genome shotgun (WGS) entry which is preliminary data.</text>
</comment>
<keyword evidence="2" id="KW-1185">Reference proteome</keyword>
<dbReference type="Proteomes" id="UP001497535">
    <property type="component" value="Unassembled WGS sequence"/>
</dbReference>
<organism evidence="1 2">
    <name type="scientific">Meloidogyne enterolobii</name>
    <name type="common">Root-knot nematode worm</name>
    <name type="synonym">Meloidogyne mayaguensis</name>
    <dbReference type="NCBI Taxonomy" id="390850"/>
    <lineage>
        <taxon>Eukaryota</taxon>
        <taxon>Metazoa</taxon>
        <taxon>Ecdysozoa</taxon>
        <taxon>Nematoda</taxon>
        <taxon>Chromadorea</taxon>
        <taxon>Rhabditida</taxon>
        <taxon>Tylenchina</taxon>
        <taxon>Tylenchomorpha</taxon>
        <taxon>Tylenchoidea</taxon>
        <taxon>Meloidogynidae</taxon>
        <taxon>Meloidogyninae</taxon>
        <taxon>Meloidogyne</taxon>
    </lineage>
</organism>
<gene>
    <name evidence="1" type="ORF">MENTE1834_LOCUS15703</name>
</gene>
<reference evidence="1" key="1">
    <citation type="submission" date="2023-11" db="EMBL/GenBank/DDBJ databases">
        <authorList>
            <person name="Poullet M."/>
        </authorList>
    </citation>
    <scope>NUCLEOTIDE SEQUENCE</scope>
    <source>
        <strain evidence="1">E1834</strain>
    </source>
</reference>
<evidence type="ECO:0000313" key="2">
    <source>
        <dbReference type="Proteomes" id="UP001497535"/>
    </source>
</evidence>